<name>A0ACC2WD13_9TREE</name>
<dbReference type="Proteomes" id="UP001241377">
    <property type="component" value="Unassembled WGS sequence"/>
</dbReference>
<accession>A0ACC2WD13</accession>
<protein>
    <submittedName>
        <fullName evidence="1">Uncharacterized protein</fullName>
    </submittedName>
</protein>
<evidence type="ECO:0000313" key="2">
    <source>
        <dbReference type="Proteomes" id="UP001241377"/>
    </source>
</evidence>
<evidence type="ECO:0000313" key="1">
    <source>
        <dbReference type="EMBL" id="KAJ9109645.1"/>
    </source>
</evidence>
<sequence length="214" mass="23598">MAYSDLVPVGTSLIIGATCFALGTIYGNLPYDLNTLWVHDESGQAFSRSLAHYLVWANTPPYVHHVLHGVICLGMIGCFIKLYKPKEDSKYFEYGTLGLIVFATVIYLTNLRTGINSCFVGDWGEVDMPTGINVMAASQVMMVVILVGVLVLQGGLYYAEWYDAKLKAAFFAEEARLAALQSDAKAQIEPEVETEEVSTAVKNDKAKKRKSKKQ</sequence>
<keyword evidence="2" id="KW-1185">Reference proteome</keyword>
<proteinExistence type="predicted"/>
<gene>
    <name evidence="1" type="ORF">QFC19_002086</name>
</gene>
<reference evidence="1" key="1">
    <citation type="submission" date="2023-04" db="EMBL/GenBank/DDBJ databases">
        <title>Draft Genome sequencing of Naganishia species isolated from polar environments using Oxford Nanopore Technology.</title>
        <authorList>
            <person name="Leo P."/>
            <person name="Venkateswaran K."/>
        </authorList>
    </citation>
    <scope>NUCLEOTIDE SEQUENCE</scope>
    <source>
        <strain evidence="1">MNA-CCFEE 5261</strain>
    </source>
</reference>
<dbReference type="EMBL" id="JASBWR010000017">
    <property type="protein sequence ID" value="KAJ9109645.1"/>
    <property type="molecule type" value="Genomic_DNA"/>
</dbReference>
<organism evidence="1 2">
    <name type="scientific">Naganishia cerealis</name>
    <dbReference type="NCBI Taxonomy" id="610337"/>
    <lineage>
        <taxon>Eukaryota</taxon>
        <taxon>Fungi</taxon>
        <taxon>Dikarya</taxon>
        <taxon>Basidiomycota</taxon>
        <taxon>Agaricomycotina</taxon>
        <taxon>Tremellomycetes</taxon>
        <taxon>Filobasidiales</taxon>
        <taxon>Filobasidiaceae</taxon>
        <taxon>Naganishia</taxon>
    </lineage>
</organism>
<comment type="caution">
    <text evidence="1">The sequence shown here is derived from an EMBL/GenBank/DDBJ whole genome shotgun (WGS) entry which is preliminary data.</text>
</comment>